<comment type="caution">
    <text evidence="3">The sequence shown here is derived from an EMBL/GenBank/DDBJ whole genome shotgun (WGS) entry which is preliminary data.</text>
</comment>
<dbReference type="OrthoDB" id="3107793at2759"/>
<feature type="region of interest" description="Disordered" evidence="1">
    <location>
        <begin position="846"/>
        <end position="887"/>
    </location>
</feature>
<accession>A0A8H5F5X7</accession>
<feature type="compositionally biased region" description="Pro residues" evidence="1">
    <location>
        <begin position="852"/>
        <end position="878"/>
    </location>
</feature>
<dbReference type="InterPro" id="IPR021139">
    <property type="entry name" value="NYN"/>
</dbReference>
<dbReference type="CDD" id="cd10910">
    <property type="entry name" value="PIN_limkain_b1_N_like"/>
    <property type="match status" value="1"/>
</dbReference>
<evidence type="ECO:0000256" key="1">
    <source>
        <dbReference type="SAM" id="MobiDB-lite"/>
    </source>
</evidence>
<feature type="compositionally biased region" description="Pro residues" evidence="1">
    <location>
        <begin position="493"/>
        <end position="505"/>
    </location>
</feature>
<dbReference type="Proteomes" id="UP000541558">
    <property type="component" value="Unassembled WGS sequence"/>
</dbReference>
<feature type="region of interest" description="Disordered" evidence="1">
    <location>
        <begin position="439"/>
        <end position="521"/>
    </location>
</feature>
<gene>
    <name evidence="3" type="ORF">D9611_004357</name>
</gene>
<dbReference type="AlphaFoldDB" id="A0A8H5F5X7"/>
<evidence type="ECO:0000313" key="4">
    <source>
        <dbReference type="Proteomes" id="UP000541558"/>
    </source>
</evidence>
<protein>
    <recommendedName>
        <fullName evidence="2">NYN domain-containing protein</fullName>
    </recommendedName>
</protein>
<feature type="compositionally biased region" description="Pro residues" evidence="1">
    <location>
        <begin position="451"/>
        <end position="465"/>
    </location>
</feature>
<feature type="compositionally biased region" description="Polar residues" evidence="1">
    <location>
        <begin position="204"/>
        <end position="221"/>
    </location>
</feature>
<reference evidence="3 4" key="1">
    <citation type="journal article" date="2020" name="ISME J.">
        <title>Uncovering the hidden diversity of litter-decomposition mechanisms in mushroom-forming fungi.</title>
        <authorList>
            <person name="Floudas D."/>
            <person name="Bentzer J."/>
            <person name="Ahren D."/>
            <person name="Johansson T."/>
            <person name="Persson P."/>
            <person name="Tunlid A."/>
        </authorList>
    </citation>
    <scope>NUCLEOTIDE SEQUENCE [LARGE SCALE GENOMIC DNA]</scope>
    <source>
        <strain evidence="3 4">CBS 175.51</strain>
    </source>
</reference>
<dbReference type="PANTHER" id="PTHR14379">
    <property type="entry name" value="LIMKAIN B LKAP"/>
    <property type="match status" value="1"/>
</dbReference>
<dbReference type="Pfam" id="PF01936">
    <property type="entry name" value="NYN"/>
    <property type="match status" value="1"/>
</dbReference>
<feature type="region of interest" description="Disordered" evidence="1">
    <location>
        <begin position="343"/>
        <end position="403"/>
    </location>
</feature>
<feature type="region of interest" description="Disordered" evidence="1">
    <location>
        <begin position="160"/>
        <end position="221"/>
    </location>
</feature>
<dbReference type="InterPro" id="IPR024768">
    <property type="entry name" value="Marf1"/>
</dbReference>
<dbReference type="GO" id="GO:1905762">
    <property type="term" value="F:CCR4-NOT complex binding"/>
    <property type="evidence" value="ECO:0007669"/>
    <property type="project" value="TreeGrafter"/>
</dbReference>
<feature type="region of interest" description="Disordered" evidence="1">
    <location>
        <begin position="740"/>
        <end position="761"/>
    </location>
</feature>
<feature type="region of interest" description="Disordered" evidence="1">
    <location>
        <begin position="279"/>
        <end position="326"/>
    </location>
</feature>
<dbReference type="PANTHER" id="PTHR14379:SF3">
    <property type="entry name" value="MEIOSIS REGULATOR AND MRNA STABILITY FACTOR 1"/>
    <property type="match status" value="1"/>
</dbReference>
<feature type="domain" description="NYN" evidence="2">
    <location>
        <begin position="8"/>
        <end position="149"/>
    </location>
</feature>
<dbReference type="GO" id="GO:0005777">
    <property type="term" value="C:peroxisome"/>
    <property type="evidence" value="ECO:0007669"/>
    <property type="project" value="InterPro"/>
</dbReference>
<dbReference type="EMBL" id="JAACJK010000164">
    <property type="protein sequence ID" value="KAF5324944.1"/>
    <property type="molecule type" value="Genomic_DNA"/>
</dbReference>
<feature type="compositionally biased region" description="Basic and acidic residues" evidence="1">
    <location>
        <begin position="467"/>
        <end position="482"/>
    </location>
</feature>
<evidence type="ECO:0000259" key="2">
    <source>
        <dbReference type="Pfam" id="PF01936"/>
    </source>
</evidence>
<name>A0A8H5F5X7_9AGAR</name>
<sequence length="1055" mass="113955">MGHSLKETAVFWDFGSCPAGAESSGFTLVDRIRSFALQFGAIKTFKAYLTVTDHNAAVANGRALPLRSEMQSSGVSLTDVPGRKDVADRMLIVDMLAYAFERPPSTTTLILITAETAFAYCLSVLRMREYRVALLTPEQMSTSSLIAQVPICFDWAPDVVDEEDLPPQPQRPKKPTQTYSTPQPRGDATKEPTAVPRAVDLVGPTNSTSKQPLLNPTDTHLSAASTFPVSYSATREEEVDIEDYLPRQQDTATSAAEDLFHVLPTVAERHTREAGNALSTAIPTTPEELPKQKTQFDSIGSVDRSSLDSDSPPSSSPSSESDHHDHVKRLQEISAYHYTSSEASCTTDLGDGRQNESTRASSCPPDALPIKQEHDLDSPPVYSHSPPQHVHSPGRLSQPAERWSPELEIEDSLAAAGEASLSLQPVVLIDSDNREYPLSHDSVPNAFLPSMPYPPPNTPTLPPQPEGDDRCHRSPSPAHEDLEVPSFSQRPPTFEPQAPPSPTPPLLLADTSSQSSTLSTANAAQDMCAECLPSDLGLEAPGATTSISGPSVRPAIAPHFEVLVEVMEEFQKLNREASVNRAELGVRLPRRDPDVYSQTGPTIIDGVAPLVKYIDAAIEANILVNDSKFYVSLHPHMLLPKSPITSIPSPSTPKAVAGPSPRPVVAPHFEILVSVMEFYLKIGQASVKISQLGAQLPKRKPDVYTQAGCGTLLMYLEAAIGAGVIVKDSTECFSLHPNMLSSKSSEQTTTPPTPHIPSSTKSNGLVAPTFDAILAVMHYYAKYYGQPSVFLSSLAEQLLNRRPFDFSPPGTSDAIRLYIEAAVGADILVRDSAFTVVLHPRLLQKSKGSVPRDPPPAPPLSSPPPVPAPGPSVLPPALPSSTPTPSISSHEAALLQFNVVIAVMEDYRRKGETSVNRAKLGVDLPKRKADVYATAGYGSSSKPLRNYIDAAIAAGVLIRDSDELVSLPLSTPQPTVAPQYEVLVQYMKKARAAGRTTVWRSDLGMQLPQRQPDVYAQAGLSANSKPFKMYADTAIQSGILVRDNADYVSLHPTYW</sequence>
<organism evidence="3 4">
    <name type="scientific">Ephemerocybe angulata</name>
    <dbReference type="NCBI Taxonomy" id="980116"/>
    <lineage>
        <taxon>Eukaryota</taxon>
        <taxon>Fungi</taxon>
        <taxon>Dikarya</taxon>
        <taxon>Basidiomycota</taxon>
        <taxon>Agaricomycotina</taxon>
        <taxon>Agaricomycetes</taxon>
        <taxon>Agaricomycetidae</taxon>
        <taxon>Agaricales</taxon>
        <taxon>Agaricineae</taxon>
        <taxon>Psathyrellaceae</taxon>
        <taxon>Ephemerocybe</taxon>
    </lineage>
</organism>
<proteinExistence type="predicted"/>
<feature type="compositionally biased region" description="Low complexity" evidence="1">
    <location>
        <begin position="301"/>
        <end position="319"/>
    </location>
</feature>
<dbReference type="GO" id="GO:0010468">
    <property type="term" value="P:regulation of gene expression"/>
    <property type="evidence" value="ECO:0007669"/>
    <property type="project" value="InterPro"/>
</dbReference>
<keyword evidence="4" id="KW-1185">Reference proteome</keyword>
<dbReference type="GO" id="GO:0004540">
    <property type="term" value="F:RNA nuclease activity"/>
    <property type="evidence" value="ECO:0007669"/>
    <property type="project" value="InterPro"/>
</dbReference>
<evidence type="ECO:0000313" key="3">
    <source>
        <dbReference type="EMBL" id="KAF5324944.1"/>
    </source>
</evidence>